<dbReference type="Proteomes" id="UP001626550">
    <property type="component" value="Unassembled WGS sequence"/>
</dbReference>
<name>A0ABD2Q248_9PLAT</name>
<accession>A0ABD2Q248</accession>
<reference evidence="2 3" key="1">
    <citation type="submission" date="2024-11" db="EMBL/GenBank/DDBJ databases">
        <title>Adaptive evolution of stress response genes in parasites aligns with host niche diversity.</title>
        <authorList>
            <person name="Hahn C."/>
            <person name="Resl P."/>
        </authorList>
    </citation>
    <scope>NUCLEOTIDE SEQUENCE [LARGE SCALE GENOMIC DNA]</scope>
    <source>
        <strain evidence="2">EGGRZ-B1_66</strain>
        <tissue evidence="2">Body</tissue>
    </source>
</reference>
<dbReference type="Gene3D" id="1.20.1270.60">
    <property type="entry name" value="Arfaptin homology (AH) domain/BAR domain"/>
    <property type="match status" value="1"/>
</dbReference>
<dbReference type="InterPro" id="IPR027267">
    <property type="entry name" value="AH/BAR_dom_sf"/>
</dbReference>
<evidence type="ECO:0000259" key="1">
    <source>
        <dbReference type="Pfam" id="PF08397"/>
    </source>
</evidence>
<dbReference type="Pfam" id="PF08397">
    <property type="entry name" value="IMD"/>
    <property type="match status" value="1"/>
</dbReference>
<keyword evidence="3" id="KW-1185">Reference proteome</keyword>
<dbReference type="AlphaFoldDB" id="A0ABD2Q248"/>
<feature type="domain" description="IMD" evidence="1">
    <location>
        <begin position="2"/>
        <end position="44"/>
    </location>
</feature>
<evidence type="ECO:0000313" key="3">
    <source>
        <dbReference type="Proteomes" id="UP001626550"/>
    </source>
</evidence>
<organism evidence="2 3">
    <name type="scientific">Cichlidogyrus casuarinus</name>
    <dbReference type="NCBI Taxonomy" id="1844966"/>
    <lineage>
        <taxon>Eukaryota</taxon>
        <taxon>Metazoa</taxon>
        <taxon>Spiralia</taxon>
        <taxon>Lophotrochozoa</taxon>
        <taxon>Platyhelminthes</taxon>
        <taxon>Monogenea</taxon>
        <taxon>Monopisthocotylea</taxon>
        <taxon>Dactylogyridea</taxon>
        <taxon>Ancyrocephalidae</taxon>
        <taxon>Cichlidogyrus</taxon>
    </lineage>
</organism>
<dbReference type="EMBL" id="JBJKFK010001242">
    <property type="protein sequence ID" value="KAL3313629.1"/>
    <property type="molecule type" value="Genomic_DNA"/>
</dbReference>
<protein>
    <recommendedName>
        <fullName evidence="1">IMD domain-containing protein</fullName>
    </recommendedName>
</protein>
<gene>
    <name evidence="2" type="ORF">Ciccas_007769</name>
</gene>
<sequence>MFVDAFQKVADIAYNSNCGLKDFATALTRLRLRQRDLELKLKDFNIDGRIFGQNRIYRILLTEEQPISYKSFETYFLRSTFWTKPRLFRSSALLLQRTSINVYQFFSSE</sequence>
<dbReference type="InterPro" id="IPR013606">
    <property type="entry name" value="I-BAR_dom"/>
</dbReference>
<evidence type="ECO:0000313" key="2">
    <source>
        <dbReference type="EMBL" id="KAL3313629.1"/>
    </source>
</evidence>
<proteinExistence type="predicted"/>
<comment type="caution">
    <text evidence="2">The sequence shown here is derived from an EMBL/GenBank/DDBJ whole genome shotgun (WGS) entry which is preliminary data.</text>
</comment>